<gene>
    <name evidence="7" type="primary">scdA</name>
    <name evidence="6" type="ORF">AZE34_07425</name>
    <name evidence="7" type="ORF">J7T32_002620</name>
</gene>
<keyword evidence="4" id="KW-0408">Iron</keyword>
<name>A0A3S7GZJ7_STAHO</name>
<evidence type="ECO:0000256" key="4">
    <source>
        <dbReference type="ARBA" id="ARBA00023004"/>
    </source>
</evidence>
<dbReference type="Pfam" id="PF01814">
    <property type="entry name" value="Hemerythrin"/>
    <property type="match status" value="1"/>
</dbReference>
<evidence type="ECO:0000259" key="5">
    <source>
        <dbReference type="Pfam" id="PF01814"/>
    </source>
</evidence>
<reference evidence="6" key="1">
    <citation type="submission" date="2016-02" db="EMBL/GenBank/DDBJ databases">
        <title>Genomic sequence of a clinical Staphylococcus hominis isolate.</title>
        <authorList>
            <person name="McClure J.M."/>
            <person name="Zhang K."/>
        </authorList>
    </citation>
    <scope>NUCLEOTIDE SEQUENCE</scope>
    <source>
        <strain evidence="6">C34847</strain>
    </source>
</reference>
<feature type="domain" description="Hemerythrin-like" evidence="5">
    <location>
        <begin position="82"/>
        <end position="220"/>
    </location>
</feature>
<dbReference type="InterPro" id="IPR019903">
    <property type="entry name" value="RIC_family"/>
</dbReference>
<evidence type="ECO:0000256" key="1">
    <source>
        <dbReference type="ARBA" id="ARBA00004496"/>
    </source>
</evidence>
<dbReference type="InterPro" id="IPR012312">
    <property type="entry name" value="Hemerythrin-like"/>
</dbReference>
<evidence type="ECO:0000256" key="3">
    <source>
        <dbReference type="ARBA" id="ARBA00022723"/>
    </source>
</evidence>
<evidence type="ECO:0000313" key="7">
    <source>
        <dbReference type="EMBL" id="MCM5671661.1"/>
    </source>
</evidence>
<dbReference type="SUPFAM" id="SSF140683">
    <property type="entry name" value="SP0561-like"/>
    <property type="match status" value="1"/>
</dbReference>
<dbReference type="EMBL" id="CP014567">
    <property type="protein sequence ID" value="AVI06596.1"/>
    <property type="molecule type" value="Genomic_DNA"/>
</dbReference>
<sequence>MVTKDSIVANVVTDFPLSSDVFRKYGIDFCCGGNISIKNAVKNKKVNVDTIIEEINHLPVHSTGNINIKYLDVPSLIQYIQSRYHETMREEFKNLSPYVTKIAKVHGPNHPYLLQLQELYRQYRDGMLEHMDKEDNHDFPLLIKIARGEQVKNAHQVIESLVEDHTQTGHLLEEMSDLTNQYQPPSEACNTWRLVYTRLEHLERETHEHVHLENHVLFNKF</sequence>
<dbReference type="NCBIfam" id="NF009777">
    <property type="entry name" value="PRK13276.1"/>
    <property type="match status" value="1"/>
</dbReference>
<keyword evidence="2" id="KW-0963">Cytoplasm</keyword>
<organism evidence="6">
    <name type="scientific">Staphylococcus hominis</name>
    <dbReference type="NCBI Taxonomy" id="1290"/>
    <lineage>
        <taxon>Bacteria</taxon>
        <taxon>Bacillati</taxon>
        <taxon>Bacillota</taxon>
        <taxon>Bacilli</taxon>
        <taxon>Bacillales</taxon>
        <taxon>Staphylococcaceae</taxon>
        <taxon>Staphylococcus</taxon>
    </lineage>
</organism>
<evidence type="ECO:0000256" key="2">
    <source>
        <dbReference type="ARBA" id="ARBA00022490"/>
    </source>
</evidence>
<comment type="subcellular location">
    <subcellularLocation>
        <location evidence="1">Cytoplasm</location>
    </subcellularLocation>
</comment>
<keyword evidence="3" id="KW-0479">Metal-binding</keyword>
<reference evidence="7 8" key="2">
    <citation type="submission" date="2022-06" db="EMBL/GenBank/DDBJ databases">
        <title>Staphylococcus hominis ShoR14 genome sequence.</title>
        <authorList>
            <person name="Yeo C.C."/>
            <person name="Chew C.H."/>
            <person name="Che Hamzah A.M."/>
            <person name="Al-Trad E.I."/>
        </authorList>
    </citation>
    <scope>NUCLEOTIDE SEQUENCE [LARGE SCALE GENOMIC DNA]</scope>
    <source>
        <strain evidence="7 8">ShoR14</strain>
    </source>
</reference>
<dbReference type="RefSeq" id="WP_017174980.1">
    <property type="nucleotide sequence ID" value="NZ_CAXOIK010000003.1"/>
</dbReference>
<keyword evidence="8" id="KW-1185">Reference proteome</keyword>
<dbReference type="Gene3D" id="1.20.120.520">
    <property type="entry name" value="nmb1532 protein domain like"/>
    <property type="match status" value="1"/>
</dbReference>
<dbReference type="EMBL" id="JAGHKT020000002">
    <property type="protein sequence ID" value="MCM5671661.1"/>
    <property type="molecule type" value="Genomic_DNA"/>
</dbReference>
<dbReference type="PANTHER" id="PTHR36438">
    <property type="entry name" value="IRON-SULFUR CLUSTER REPAIR PROTEIN YTFE"/>
    <property type="match status" value="1"/>
</dbReference>
<proteinExistence type="predicted"/>
<dbReference type="Proteomes" id="UP000665944">
    <property type="component" value="Unassembled WGS sequence"/>
</dbReference>
<protein>
    <submittedName>
        <fullName evidence="6 7">Iron-sulfur cluster repair di-iron protein</fullName>
    </submittedName>
</protein>
<dbReference type="Gene3D" id="1.10.3910.10">
    <property type="entry name" value="SP0561-like"/>
    <property type="match status" value="1"/>
</dbReference>
<dbReference type="GO" id="GO:0005737">
    <property type="term" value="C:cytoplasm"/>
    <property type="evidence" value="ECO:0007669"/>
    <property type="project" value="UniProtKB-SubCell"/>
</dbReference>
<dbReference type="AlphaFoldDB" id="A0A3S7GZJ7"/>
<evidence type="ECO:0000313" key="6">
    <source>
        <dbReference type="EMBL" id="AVI06596.1"/>
    </source>
</evidence>
<dbReference type="GO" id="GO:0046872">
    <property type="term" value="F:metal ion binding"/>
    <property type="evidence" value="ECO:0007669"/>
    <property type="project" value="UniProtKB-KW"/>
</dbReference>
<accession>A0A3S7GZJ7</accession>
<dbReference type="NCBIfam" id="TIGR03652">
    <property type="entry name" value="FeS_repair_RIC"/>
    <property type="match status" value="1"/>
</dbReference>
<dbReference type="Pfam" id="PF04405">
    <property type="entry name" value="ScdA_N"/>
    <property type="match status" value="1"/>
</dbReference>
<dbReference type="InterPro" id="IPR038062">
    <property type="entry name" value="ScdA-like_N_sf"/>
</dbReference>
<evidence type="ECO:0000313" key="8">
    <source>
        <dbReference type="Proteomes" id="UP000665944"/>
    </source>
</evidence>
<dbReference type="PANTHER" id="PTHR36438:SF1">
    <property type="entry name" value="IRON-SULFUR CLUSTER REPAIR PROTEIN YTFE"/>
    <property type="match status" value="1"/>
</dbReference>